<dbReference type="EMBL" id="LSBJ02000001">
    <property type="protein sequence ID" value="OAQ74238.2"/>
    <property type="molecule type" value="Genomic_DNA"/>
</dbReference>
<comment type="caution">
    <text evidence="1">The sequence shown here is derived from an EMBL/GenBank/DDBJ whole genome shotgun (WGS) entry which is preliminary data.</text>
</comment>
<keyword evidence="2" id="KW-1185">Reference proteome</keyword>
<dbReference type="Proteomes" id="UP000078397">
    <property type="component" value="Unassembled WGS sequence"/>
</dbReference>
<dbReference type="STRING" id="1380566.A0A179G9P3"/>
<dbReference type="KEGG" id="pchm:VFPPC_01786"/>
<evidence type="ECO:0000313" key="2">
    <source>
        <dbReference type="Proteomes" id="UP000078397"/>
    </source>
</evidence>
<proteinExistence type="predicted"/>
<dbReference type="OrthoDB" id="61870at2759"/>
<evidence type="ECO:0000313" key="1">
    <source>
        <dbReference type="EMBL" id="OAQ74238.2"/>
    </source>
</evidence>
<protein>
    <submittedName>
        <fullName evidence="1">Acetyltransferase, GNAT family</fullName>
    </submittedName>
</protein>
<dbReference type="AlphaFoldDB" id="A0A179G9P3"/>
<reference evidence="1 2" key="1">
    <citation type="journal article" date="2016" name="PLoS Pathog.">
        <title>Biosynthesis of antibiotic leucinostatins in bio-control fungus Purpureocillium lilacinum and their inhibition on phytophthora revealed by genome mining.</title>
        <authorList>
            <person name="Wang G."/>
            <person name="Liu Z."/>
            <person name="Lin R."/>
            <person name="Li E."/>
            <person name="Mao Z."/>
            <person name="Ling J."/>
            <person name="Yang Y."/>
            <person name="Yin W.B."/>
            <person name="Xie B."/>
        </authorList>
    </citation>
    <scope>NUCLEOTIDE SEQUENCE [LARGE SCALE GENOMIC DNA]</scope>
    <source>
        <strain evidence="1">170</strain>
    </source>
</reference>
<dbReference type="RefSeq" id="XP_022284759.1">
    <property type="nucleotide sequence ID" value="XM_022428239.1"/>
</dbReference>
<dbReference type="GO" id="GO:0016740">
    <property type="term" value="F:transferase activity"/>
    <property type="evidence" value="ECO:0007669"/>
    <property type="project" value="UniProtKB-KW"/>
</dbReference>
<organism evidence="1 2">
    <name type="scientific">Pochonia chlamydosporia 170</name>
    <dbReference type="NCBI Taxonomy" id="1380566"/>
    <lineage>
        <taxon>Eukaryota</taxon>
        <taxon>Fungi</taxon>
        <taxon>Dikarya</taxon>
        <taxon>Ascomycota</taxon>
        <taxon>Pezizomycotina</taxon>
        <taxon>Sordariomycetes</taxon>
        <taxon>Hypocreomycetidae</taxon>
        <taxon>Hypocreales</taxon>
        <taxon>Clavicipitaceae</taxon>
        <taxon>Pochonia</taxon>
    </lineage>
</organism>
<sequence>MGAYTPAPKVSVFTTPPEQLLDLLASQLPTSLTLLRRLQFALHRNFTTPDARIIFSSDIGQLQDASTTPKYFAVAYAEFSTGPDTQMVMYSSMEQGKVNEDEAPIHEEHIMNTVRELVRLRKEYAGKLVYGNSLLLGSLHSDVRAILIKHGRVTPRPSGDYDKWLFRMEDVPEPKETPDGMHWEKASLEDCRLVASRTDIPRPESLVQLPGLMLKLEDGTPVAWAFIGDYWSPQKYVHCC</sequence>
<gene>
    <name evidence="1" type="ORF">VFPPC_01786</name>
</gene>
<accession>A0A179G9P3</accession>
<name>A0A179G9P3_METCM</name>
<dbReference type="GeneID" id="28845550"/>